<feature type="transmembrane region" description="Helical" evidence="1">
    <location>
        <begin position="97"/>
        <end position="120"/>
    </location>
</feature>
<feature type="transmembrane region" description="Helical" evidence="1">
    <location>
        <begin position="141"/>
        <end position="160"/>
    </location>
</feature>
<keyword evidence="3" id="KW-1185">Reference proteome</keyword>
<protein>
    <recommendedName>
        <fullName evidence="4">MFS transporter</fullName>
    </recommendedName>
</protein>
<keyword evidence="1" id="KW-0472">Membrane</keyword>
<gene>
    <name evidence="2" type="ORF">BSZ40_00105</name>
</gene>
<accession>A0A1Q5PYR3</accession>
<organism evidence="2 3">
    <name type="scientific">Buchananella hordeovulneris</name>
    <dbReference type="NCBI Taxonomy" id="52770"/>
    <lineage>
        <taxon>Bacteria</taxon>
        <taxon>Bacillati</taxon>
        <taxon>Actinomycetota</taxon>
        <taxon>Actinomycetes</taxon>
        <taxon>Actinomycetales</taxon>
        <taxon>Actinomycetaceae</taxon>
        <taxon>Buchananella</taxon>
    </lineage>
</organism>
<dbReference type="InterPro" id="IPR053160">
    <property type="entry name" value="MFS_DHA3_Transporter"/>
</dbReference>
<reference evidence="3" key="1">
    <citation type="submission" date="2016-12" db="EMBL/GenBank/DDBJ databases">
        <authorList>
            <person name="Meng X."/>
        </authorList>
    </citation>
    <scope>NUCLEOTIDE SEQUENCE [LARGE SCALE GENOMIC DNA]</scope>
    <source>
        <strain evidence="3">DSM 20732</strain>
    </source>
</reference>
<comment type="caution">
    <text evidence="2">The sequence shown here is derived from an EMBL/GenBank/DDBJ whole genome shotgun (WGS) entry which is preliminary data.</text>
</comment>
<dbReference type="SUPFAM" id="SSF103473">
    <property type="entry name" value="MFS general substrate transporter"/>
    <property type="match status" value="1"/>
</dbReference>
<keyword evidence="1" id="KW-0812">Transmembrane</keyword>
<evidence type="ECO:0000256" key="1">
    <source>
        <dbReference type="SAM" id="Phobius"/>
    </source>
</evidence>
<dbReference type="RefSeq" id="WP_073822064.1">
    <property type="nucleotide sequence ID" value="NZ_MQVS01000001.1"/>
</dbReference>
<dbReference type="EMBL" id="MQVS01000001">
    <property type="protein sequence ID" value="OKL52569.1"/>
    <property type="molecule type" value="Genomic_DNA"/>
</dbReference>
<dbReference type="CDD" id="cd06174">
    <property type="entry name" value="MFS"/>
    <property type="match status" value="1"/>
</dbReference>
<feature type="transmembrane region" description="Helical" evidence="1">
    <location>
        <begin position="72"/>
        <end position="91"/>
    </location>
</feature>
<name>A0A1Q5PYR3_9ACTO</name>
<dbReference type="AlphaFoldDB" id="A0A1Q5PYR3"/>
<dbReference type="InterPro" id="IPR036259">
    <property type="entry name" value="MFS_trans_sf"/>
</dbReference>
<evidence type="ECO:0000313" key="3">
    <source>
        <dbReference type="Proteomes" id="UP000185612"/>
    </source>
</evidence>
<dbReference type="InterPro" id="IPR011701">
    <property type="entry name" value="MFS"/>
</dbReference>
<dbReference type="PANTHER" id="PTHR23530">
    <property type="entry name" value="TRANSPORT PROTEIN-RELATED"/>
    <property type="match status" value="1"/>
</dbReference>
<dbReference type="Gene3D" id="1.20.1250.20">
    <property type="entry name" value="MFS general substrate transporter like domains"/>
    <property type="match status" value="1"/>
</dbReference>
<dbReference type="InParanoid" id="A0A1Q5PYR3"/>
<proteinExistence type="predicted"/>
<dbReference type="GO" id="GO:0022857">
    <property type="term" value="F:transmembrane transporter activity"/>
    <property type="evidence" value="ECO:0007669"/>
    <property type="project" value="InterPro"/>
</dbReference>
<evidence type="ECO:0008006" key="4">
    <source>
        <dbReference type="Google" id="ProtNLM"/>
    </source>
</evidence>
<feature type="transmembrane region" description="Helical" evidence="1">
    <location>
        <begin position="45"/>
        <end position="65"/>
    </location>
</feature>
<dbReference type="STRING" id="52770.BSZ40_00105"/>
<feature type="transmembrane region" description="Helical" evidence="1">
    <location>
        <begin position="166"/>
        <end position="185"/>
    </location>
</feature>
<feature type="transmembrane region" description="Helical" evidence="1">
    <location>
        <begin position="229"/>
        <end position="247"/>
    </location>
</feature>
<sequence>MAKTVNIPGWGHYRTARVARALVLAWPVMTLVLQAKGLSFAQIGLLNSFGAIVALCAEVPAGMLADRCGHRHSLVVSNVLLALGMLVLALAESYWGILVSELLLSVGLAAGTGSDSALLFRMHQQAGKTERYAQSLATIRQLLVLVALVPALVAPALFAWGAALPVYVSVPLYCLAAYCFAGITVSARVPVAPPVADIQPAAGDADTADSRWARLARRGRDLVTRQRRFLAIAVLAMLAGIAVSNYGQFVNPFLVSLGFQTQFFGGGAGGGHSLRVARQLVGSAAACVAAGGGRARAVVCGQYRAGGGVECGAIPVGRGSGALRRAAAAGVGARGGRGRQDQQAGYRHQPRHFAVGDGHVR</sequence>
<dbReference type="PANTHER" id="PTHR23530:SF1">
    <property type="entry name" value="PERMEASE, MAJOR FACILITATOR SUPERFAMILY-RELATED"/>
    <property type="match status" value="1"/>
</dbReference>
<dbReference type="OrthoDB" id="350307at2"/>
<evidence type="ECO:0000313" key="2">
    <source>
        <dbReference type="EMBL" id="OKL52569.1"/>
    </source>
</evidence>
<keyword evidence="1" id="KW-1133">Transmembrane helix</keyword>
<dbReference type="Pfam" id="PF07690">
    <property type="entry name" value="MFS_1"/>
    <property type="match status" value="1"/>
</dbReference>
<feature type="transmembrane region" description="Helical" evidence="1">
    <location>
        <begin position="21"/>
        <end position="39"/>
    </location>
</feature>
<dbReference type="Proteomes" id="UP000185612">
    <property type="component" value="Unassembled WGS sequence"/>
</dbReference>